<feature type="region of interest" description="Disordered" evidence="1">
    <location>
        <begin position="84"/>
        <end position="113"/>
    </location>
</feature>
<dbReference type="InParanoid" id="A0A1E7ELD0"/>
<evidence type="ECO:0000313" key="4">
    <source>
        <dbReference type="Proteomes" id="UP000095751"/>
    </source>
</evidence>
<organism evidence="3 4">
    <name type="scientific">Fragilariopsis cylindrus CCMP1102</name>
    <dbReference type="NCBI Taxonomy" id="635003"/>
    <lineage>
        <taxon>Eukaryota</taxon>
        <taxon>Sar</taxon>
        <taxon>Stramenopiles</taxon>
        <taxon>Ochrophyta</taxon>
        <taxon>Bacillariophyta</taxon>
        <taxon>Bacillariophyceae</taxon>
        <taxon>Bacillariophycidae</taxon>
        <taxon>Bacillariales</taxon>
        <taxon>Bacillariaceae</taxon>
        <taxon>Fragilariopsis</taxon>
    </lineage>
</organism>
<keyword evidence="2" id="KW-0472">Membrane</keyword>
<dbReference type="KEGG" id="fcy:FRACYDRAFT_253661"/>
<accession>A0A1E7ELD0</accession>
<dbReference type="AlphaFoldDB" id="A0A1E7ELD0"/>
<protein>
    <submittedName>
        <fullName evidence="3">Uncharacterized protein</fullName>
    </submittedName>
</protein>
<feature type="region of interest" description="Disordered" evidence="1">
    <location>
        <begin position="169"/>
        <end position="188"/>
    </location>
</feature>
<dbReference type="Proteomes" id="UP000095751">
    <property type="component" value="Unassembled WGS sequence"/>
</dbReference>
<reference evidence="3 4" key="1">
    <citation type="submission" date="2016-09" db="EMBL/GenBank/DDBJ databases">
        <title>Extensive genetic diversity and differential bi-allelic expression allows diatom success in the polar Southern Ocean.</title>
        <authorList>
            <consortium name="DOE Joint Genome Institute"/>
            <person name="Mock T."/>
            <person name="Otillar R.P."/>
            <person name="Strauss J."/>
            <person name="Dupont C."/>
            <person name="Frickenhaus S."/>
            <person name="Maumus F."/>
            <person name="Mcmullan M."/>
            <person name="Sanges R."/>
            <person name="Schmutz J."/>
            <person name="Toseland A."/>
            <person name="Valas R."/>
            <person name="Veluchamy A."/>
            <person name="Ward B.J."/>
            <person name="Allen A."/>
            <person name="Barry K."/>
            <person name="Falciatore A."/>
            <person name="Ferrante M."/>
            <person name="Fortunato A.E."/>
            <person name="Gloeckner G."/>
            <person name="Gruber A."/>
            <person name="Hipkin R."/>
            <person name="Janech M."/>
            <person name="Kroth P."/>
            <person name="Leese F."/>
            <person name="Lindquist E."/>
            <person name="Lyon B.R."/>
            <person name="Martin J."/>
            <person name="Mayer C."/>
            <person name="Parker M."/>
            <person name="Quesneville H."/>
            <person name="Raymond J."/>
            <person name="Uhlig C."/>
            <person name="Valentin K.U."/>
            <person name="Worden A.Z."/>
            <person name="Armbrust E.V."/>
            <person name="Bowler C."/>
            <person name="Green B."/>
            <person name="Moulton V."/>
            <person name="Van Oosterhout C."/>
            <person name="Grigoriev I."/>
        </authorList>
    </citation>
    <scope>NUCLEOTIDE SEQUENCE [LARGE SCALE GENOMIC DNA]</scope>
    <source>
        <strain evidence="3 4">CCMP1102</strain>
    </source>
</reference>
<name>A0A1E7ELD0_9STRA</name>
<feature type="compositionally biased region" description="Basic and acidic residues" evidence="1">
    <location>
        <begin position="98"/>
        <end position="110"/>
    </location>
</feature>
<dbReference type="EMBL" id="KV784401">
    <property type="protein sequence ID" value="OEU06718.1"/>
    <property type="molecule type" value="Genomic_DNA"/>
</dbReference>
<proteinExistence type="predicted"/>
<evidence type="ECO:0000313" key="3">
    <source>
        <dbReference type="EMBL" id="OEU06718.1"/>
    </source>
</evidence>
<dbReference type="OrthoDB" id="53784at2759"/>
<keyword evidence="2" id="KW-0812">Transmembrane</keyword>
<keyword evidence="2" id="KW-1133">Transmembrane helix</keyword>
<sequence length="217" mass="24906">MCFFVGGPLDIQKKVSIWSSSVSTYARDNPIFSVKKRTNDDGGEIDVNIPYFGSVSLDVFLFSSSAILSRVYIFWRSRRRRQRQRQVSIEEEDDDDDKIERFDKPQRDAYKSPPVKATVVKGYKDEGLYETINRMQDVRKSLRKVVDPEVTRKEKQERLKQHNIIRSISGQNSGSCTSSSSDGYLGMSSNNLQEARKILKKVDVEPADHTMPKRAMV</sequence>
<evidence type="ECO:0000256" key="2">
    <source>
        <dbReference type="SAM" id="Phobius"/>
    </source>
</evidence>
<evidence type="ECO:0000256" key="1">
    <source>
        <dbReference type="SAM" id="MobiDB-lite"/>
    </source>
</evidence>
<feature type="transmembrane region" description="Helical" evidence="2">
    <location>
        <begin position="51"/>
        <end position="75"/>
    </location>
</feature>
<keyword evidence="4" id="KW-1185">Reference proteome</keyword>
<gene>
    <name evidence="3" type="ORF">FRACYDRAFT_253661</name>
</gene>